<feature type="domain" description="Integrase catalytic" evidence="1">
    <location>
        <begin position="1"/>
        <end position="156"/>
    </location>
</feature>
<reference evidence="2 3" key="1">
    <citation type="submission" date="2015-05" db="EMBL/GenBank/DDBJ databases">
        <title>Evolution of Trichinella species and genotypes.</title>
        <authorList>
            <person name="Korhonen P.K."/>
            <person name="Edoardo P."/>
            <person name="Giuseppe L.R."/>
            <person name="Gasser R.B."/>
        </authorList>
    </citation>
    <scope>NUCLEOTIDE SEQUENCE [LARGE SCALE GENOMIC DNA]</scope>
    <source>
        <strain evidence="2">ISS10</strain>
    </source>
</reference>
<dbReference type="STRING" id="6335.A0A0V1KLR3"/>
<dbReference type="InterPro" id="IPR036397">
    <property type="entry name" value="RNaseH_sf"/>
</dbReference>
<dbReference type="OrthoDB" id="8019190at2759"/>
<accession>A0A0V1KLR3</accession>
<gene>
    <name evidence="2" type="ORF">T02_778</name>
</gene>
<dbReference type="GO" id="GO:0003676">
    <property type="term" value="F:nucleic acid binding"/>
    <property type="evidence" value="ECO:0007669"/>
    <property type="project" value="InterPro"/>
</dbReference>
<dbReference type="InterPro" id="IPR040676">
    <property type="entry name" value="DUF5641"/>
</dbReference>
<protein>
    <recommendedName>
        <fullName evidence="1">Integrase catalytic domain-containing protein</fullName>
    </recommendedName>
</protein>
<keyword evidence="3" id="KW-1185">Reference proteome</keyword>
<name>A0A0V1KLR3_9BILA</name>
<evidence type="ECO:0000313" key="2">
    <source>
        <dbReference type="EMBL" id="KRZ48023.1"/>
    </source>
</evidence>
<dbReference type="PROSITE" id="PS50994">
    <property type="entry name" value="INTEGRASE"/>
    <property type="match status" value="1"/>
</dbReference>
<sequence>LFTCMTTRAVHLEVVSEMTAPRLLQAFRRFTARRGKPHALQSDNFKSFKQLDKDLLQLVSTEMIDNIVRELTSHHIQWNFITERAPWMGGYWERLIRFMKTSLKMVLQNPMLDDEEFRTIISEVEARINSRPLTYNPDNPNNPEVLTPYHFLTGTHYVDIPEITKDEDEWVPKTQSTSQLMKSWNLRQRLIAQWWKRWKAEYVTNLNIRQKRYNSGNAPNIGDIVLVSENQKKLETGKNRVVISQTRRDSSDCESAASWWYCQPSNIKTALIEPANVQ</sequence>
<comment type="caution">
    <text evidence="2">The sequence shown here is derived from an EMBL/GenBank/DDBJ whole genome shotgun (WGS) entry which is preliminary data.</text>
</comment>
<dbReference type="AlphaFoldDB" id="A0A0V1KLR3"/>
<dbReference type="SUPFAM" id="SSF53098">
    <property type="entry name" value="Ribonuclease H-like"/>
    <property type="match status" value="1"/>
</dbReference>
<dbReference type="PANTHER" id="PTHR47331">
    <property type="entry name" value="PHD-TYPE DOMAIN-CONTAINING PROTEIN"/>
    <property type="match status" value="1"/>
</dbReference>
<feature type="non-terminal residue" evidence="2">
    <location>
        <position position="1"/>
    </location>
</feature>
<evidence type="ECO:0000259" key="1">
    <source>
        <dbReference type="PROSITE" id="PS50994"/>
    </source>
</evidence>
<dbReference type="Proteomes" id="UP000054721">
    <property type="component" value="Unassembled WGS sequence"/>
</dbReference>
<evidence type="ECO:0000313" key="3">
    <source>
        <dbReference type="Proteomes" id="UP000054721"/>
    </source>
</evidence>
<proteinExistence type="predicted"/>
<organism evidence="2 3">
    <name type="scientific">Trichinella nativa</name>
    <dbReference type="NCBI Taxonomy" id="6335"/>
    <lineage>
        <taxon>Eukaryota</taxon>
        <taxon>Metazoa</taxon>
        <taxon>Ecdysozoa</taxon>
        <taxon>Nematoda</taxon>
        <taxon>Enoplea</taxon>
        <taxon>Dorylaimia</taxon>
        <taxon>Trichinellida</taxon>
        <taxon>Trichinellidae</taxon>
        <taxon>Trichinella</taxon>
    </lineage>
</organism>
<dbReference type="Pfam" id="PF18701">
    <property type="entry name" value="DUF5641"/>
    <property type="match status" value="1"/>
</dbReference>
<dbReference type="InterPro" id="IPR012337">
    <property type="entry name" value="RNaseH-like_sf"/>
</dbReference>
<dbReference type="PANTHER" id="PTHR47331:SF1">
    <property type="entry name" value="GAG-LIKE PROTEIN"/>
    <property type="match status" value="1"/>
</dbReference>
<dbReference type="EMBL" id="JYDW01000487">
    <property type="protein sequence ID" value="KRZ48023.1"/>
    <property type="molecule type" value="Genomic_DNA"/>
</dbReference>
<dbReference type="InterPro" id="IPR001584">
    <property type="entry name" value="Integrase_cat-core"/>
</dbReference>
<dbReference type="Gene3D" id="3.30.420.10">
    <property type="entry name" value="Ribonuclease H-like superfamily/Ribonuclease H"/>
    <property type="match status" value="1"/>
</dbReference>
<dbReference type="GO" id="GO:0015074">
    <property type="term" value="P:DNA integration"/>
    <property type="evidence" value="ECO:0007669"/>
    <property type="project" value="InterPro"/>
</dbReference>